<reference evidence="4 5" key="1">
    <citation type="submission" date="2014-03" db="EMBL/GenBank/DDBJ databases">
        <title>Genomics of Bifidobacteria.</title>
        <authorList>
            <person name="Ventura M."/>
            <person name="Milani C."/>
            <person name="Lugli G.A."/>
        </authorList>
    </citation>
    <scope>NUCLEOTIDE SEQUENCE [LARGE SCALE GENOMIC DNA]</scope>
    <source>
        <strain evidence="5">JCM 15918</strain>
    </source>
</reference>
<name>A0A087DLA5_BIFAD</name>
<evidence type="ECO:0000313" key="5">
    <source>
        <dbReference type="Proteomes" id="UP000029091"/>
    </source>
</evidence>
<dbReference type="EMBL" id="JGZQ01000008">
    <property type="protein sequence ID" value="KFI96305.1"/>
    <property type="molecule type" value="Genomic_DNA"/>
</dbReference>
<evidence type="ECO:0000313" key="4">
    <source>
        <dbReference type="EMBL" id="KFI96305.1"/>
    </source>
</evidence>
<keyword evidence="3" id="KW-0472">Membrane</keyword>
<feature type="active site" description="Proton donor/acceptor" evidence="2">
    <location>
        <position position="593"/>
    </location>
</feature>
<accession>A0A087DLA5</accession>
<organism evidence="4 5">
    <name type="scientific">Bifidobacterium adolescentis JCM 15918</name>
    <dbReference type="NCBI Taxonomy" id="1437612"/>
    <lineage>
        <taxon>Bacteria</taxon>
        <taxon>Bacillati</taxon>
        <taxon>Actinomycetota</taxon>
        <taxon>Actinomycetes</taxon>
        <taxon>Bifidobacteriales</taxon>
        <taxon>Bifidobacteriaceae</taxon>
        <taxon>Bifidobacterium</taxon>
    </lineage>
</organism>
<dbReference type="InterPro" id="IPR023365">
    <property type="entry name" value="Sortase_dom-sf"/>
</dbReference>
<dbReference type="Proteomes" id="UP000029091">
    <property type="component" value="Unassembled WGS sequence"/>
</dbReference>
<dbReference type="Pfam" id="PF04203">
    <property type="entry name" value="Sortase"/>
    <property type="match status" value="1"/>
</dbReference>
<feature type="transmembrane region" description="Helical" evidence="3">
    <location>
        <begin position="691"/>
        <end position="713"/>
    </location>
</feature>
<dbReference type="SUPFAM" id="SSF63817">
    <property type="entry name" value="Sortase"/>
    <property type="match status" value="1"/>
</dbReference>
<dbReference type="NCBIfam" id="NF033745">
    <property type="entry name" value="class_C_sortase"/>
    <property type="match status" value="1"/>
</dbReference>
<evidence type="ECO:0000256" key="1">
    <source>
        <dbReference type="ARBA" id="ARBA00022801"/>
    </source>
</evidence>
<evidence type="ECO:0000256" key="2">
    <source>
        <dbReference type="PIRSR" id="PIRSR605754-1"/>
    </source>
</evidence>
<keyword evidence="3" id="KW-1133">Transmembrane helix</keyword>
<dbReference type="AlphaFoldDB" id="A0A087DLA5"/>
<dbReference type="NCBIfam" id="TIGR01076">
    <property type="entry name" value="sortase_fam"/>
    <property type="match status" value="1"/>
</dbReference>
<keyword evidence="3" id="KW-0812">Transmembrane</keyword>
<gene>
    <name evidence="4" type="ORF">BSTER_0139</name>
</gene>
<dbReference type="RefSeq" id="WP_051923547.1">
    <property type="nucleotide sequence ID" value="NZ_JDUX01000003.1"/>
</dbReference>
<dbReference type="InterPro" id="IPR005754">
    <property type="entry name" value="Sortase"/>
</dbReference>
<feature type="active site" description="Acyl-thioester intermediate" evidence="2">
    <location>
        <position position="655"/>
    </location>
</feature>
<dbReference type="InterPro" id="IPR042002">
    <property type="entry name" value="Sortase_C"/>
</dbReference>
<protein>
    <submittedName>
        <fullName evidence="4">Sortase</fullName>
    </submittedName>
</protein>
<evidence type="ECO:0000256" key="3">
    <source>
        <dbReference type="SAM" id="Phobius"/>
    </source>
</evidence>
<dbReference type="Gene3D" id="2.40.260.10">
    <property type="entry name" value="Sortase"/>
    <property type="match status" value="1"/>
</dbReference>
<dbReference type="GO" id="GO:0016787">
    <property type="term" value="F:hydrolase activity"/>
    <property type="evidence" value="ECO:0007669"/>
    <property type="project" value="UniProtKB-KW"/>
</dbReference>
<proteinExistence type="predicted"/>
<keyword evidence="1" id="KW-0378">Hydrolase</keyword>
<sequence length="737" mass="80340">MQAGKSQRSVLALVITCALILGFGIPLIPLVGVDSAEGTEVSAASDVATVSAENSLQNGSFEQPDVYQYRETSDVPYWKSTTTSGNIEIGSVFKNGNGDNDSLHMRTGEKVAAAEGSQFGKPATSNGNDQYAELNSNQASSLYQVVNTVPESKYDWGLYHRGRQGKDAMALVVGPKQNVAPMKTSATSNDQLQQIVTWVSGQQDRDFGLDMVHFSQTGTSRKITVYTTKFASGGRFDTTGVSSPFSWSKDSRHTERWELWIIVSDCDEWYGHGEFNGDEDPDASYIVPEGQNETLFGFVAVSTSTGDITSGNLLDAVRFRQYYRMDFQTPPSGSGTYSTDGETPVAFDSAASKSDYALVGSDVTVTAKPVDASHHFLGAYVGDTFVDADQWTANADGSYSLTRTLTANLSVRLMFSANTVVYNVNGGDPYDSDNPETGHEIYIKRGSSYTNKTAATKRNDDGWRFTDWKYDDDHILGVNHKITYGSKTNDLSISQNDQTVVSGIPAEKGITLTAQWTYRQAFATTPEEDAEYTSFLNEDPNGVMAYINIPRLKSTLPIYHYTIPESLQKGVGHLRGSALPVGGKNTHAVLSAHRGLPTSRLFTDLDKVRKGDHFYITVLNRTLAYEVDRISVVKPDQTKELSVQPGKDLVTLVTCTPYGVNTQRLLVRGHRVPYNAAQAKHEAADSAVSSFTVYGFVATYGTLAIALAGIAVLRRNAAARTPHHAADWPHSLTVSVR</sequence>
<dbReference type="CDD" id="cd05827">
    <property type="entry name" value="Sortase_C"/>
    <property type="match status" value="1"/>
</dbReference>
<comment type="caution">
    <text evidence="4">The sequence shown here is derived from an EMBL/GenBank/DDBJ whole genome shotgun (WGS) entry which is preliminary data.</text>
</comment>